<feature type="signal peptide" evidence="1">
    <location>
        <begin position="1"/>
        <end position="18"/>
    </location>
</feature>
<keyword evidence="1" id="KW-0732">Signal</keyword>
<dbReference type="Proteomes" id="UP000566819">
    <property type="component" value="Unassembled WGS sequence"/>
</dbReference>
<dbReference type="EMBL" id="JAAMPI010000042">
    <property type="protein sequence ID" value="KAF4636943.1"/>
    <property type="molecule type" value="Genomic_DNA"/>
</dbReference>
<protein>
    <submittedName>
        <fullName evidence="2">Uncharacterized protein</fullName>
    </submittedName>
</protein>
<reference evidence="2 3" key="1">
    <citation type="submission" date="2020-03" db="EMBL/GenBank/DDBJ databases">
        <title>Draft Genome Sequence of Cudoniella acicularis.</title>
        <authorList>
            <person name="Buettner E."/>
            <person name="Kellner H."/>
        </authorList>
    </citation>
    <scope>NUCLEOTIDE SEQUENCE [LARGE SCALE GENOMIC DNA]</scope>
    <source>
        <strain evidence="2 3">DSM 108380</strain>
    </source>
</reference>
<feature type="chain" id="PRO_5034031064" evidence="1">
    <location>
        <begin position="19"/>
        <end position="202"/>
    </location>
</feature>
<name>A0A8H4W798_9HELO</name>
<gene>
    <name evidence="2" type="ORF">G7Y89_g1143</name>
</gene>
<comment type="caution">
    <text evidence="2">The sequence shown here is derived from an EMBL/GenBank/DDBJ whole genome shotgun (WGS) entry which is preliminary data.</text>
</comment>
<evidence type="ECO:0000256" key="1">
    <source>
        <dbReference type="SAM" id="SignalP"/>
    </source>
</evidence>
<proteinExistence type="predicted"/>
<accession>A0A8H4W798</accession>
<organism evidence="2 3">
    <name type="scientific">Cudoniella acicularis</name>
    <dbReference type="NCBI Taxonomy" id="354080"/>
    <lineage>
        <taxon>Eukaryota</taxon>
        <taxon>Fungi</taxon>
        <taxon>Dikarya</taxon>
        <taxon>Ascomycota</taxon>
        <taxon>Pezizomycotina</taxon>
        <taxon>Leotiomycetes</taxon>
        <taxon>Helotiales</taxon>
        <taxon>Tricladiaceae</taxon>
        <taxon>Cudoniella</taxon>
    </lineage>
</organism>
<sequence>MYPSTVLAVASVFALAVASPDLAKRQNNAALLSSISSIAAQITIPASIASDFSAVPSTVVAAVSNPTELAQIYTQIEDGQTPAWFLALPAEAQAYLISLGPKIQTLIALEASAGIIPTSGAAGTGTGAVTSTAYSNSTVTTASLSASKATTSGVSASTTKAATASSSGGASSSSSKAGAQPTGAIAAGVVGAAGFLGLVMAL</sequence>
<dbReference type="OrthoDB" id="5419608at2759"/>
<evidence type="ECO:0000313" key="2">
    <source>
        <dbReference type="EMBL" id="KAF4636943.1"/>
    </source>
</evidence>
<dbReference type="AlphaFoldDB" id="A0A8H4W798"/>
<keyword evidence="3" id="KW-1185">Reference proteome</keyword>
<evidence type="ECO:0000313" key="3">
    <source>
        <dbReference type="Proteomes" id="UP000566819"/>
    </source>
</evidence>